<comment type="function">
    <text evidence="5">Toxic component of a toxin-antitoxin (TA) system. An RNase.</text>
</comment>
<evidence type="ECO:0000256" key="3">
    <source>
        <dbReference type="ARBA" id="ARBA00022723"/>
    </source>
</evidence>
<dbReference type="AlphaFoldDB" id="A0ABD5VEZ8"/>
<name>A0ABD5VEZ8_9EURY</name>
<dbReference type="GO" id="GO:0004518">
    <property type="term" value="F:nuclease activity"/>
    <property type="evidence" value="ECO:0007669"/>
    <property type="project" value="UniProtKB-KW"/>
</dbReference>
<sequence>MTVLVDTGVLYADHDTDAARHDAASDALDAVYDGEFGQPYVSDYVYDEAVTLTLARGGSFGPAKRLGERIRGADTYPRVYELLRVSGTVFNAAIETFERYDDHGLSFTDATTVALCERRGIDAVLSFDDDFDGVVERLDPEAVAVE</sequence>
<keyword evidence="2 5" id="KW-0540">Nuclease</keyword>
<organism evidence="7 8">
    <name type="scientific">Halorubellus litoreus</name>
    <dbReference type="NCBI Taxonomy" id="755308"/>
    <lineage>
        <taxon>Archaea</taxon>
        <taxon>Methanobacteriati</taxon>
        <taxon>Methanobacteriota</taxon>
        <taxon>Stenosarchaea group</taxon>
        <taxon>Halobacteria</taxon>
        <taxon>Halobacteriales</taxon>
        <taxon>Halorubellaceae</taxon>
        <taxon>Halorubellus</taxon>
    </lineage>
</organism>
<dbReference type="InterPro" id="IPR039018">
    <property type="entry name" value="VapC20-like"/>
</dbReference>
<evidence type="ECO:0000313" key="7">
    <source>
        <dbReference type="EMBL" id="MFC6952760.1"/>
    </source>
</evidence>
<accession>A0ABD5VEZ8</accession>
<dbReference type="HAMAP" id="MF_00265">
    <property type="entry name" value="VapC_Nob1"/>
    <property type="match status" value="1"/>
</dbReference>
<dbReference type="InterPro" id="IPR022907">
    <property type="entry name" value="VapC_family"/>
</dbReference>
<comment type="similarity">
    <text evidence="5">Belongs to the PINc/VapC protein family.</text>
</comment>
<evidence type="ECO:0000313" key="8">
    <source>
        <dbReference type="Proteomes" id="UP001596395"/>
    </source>
</evidence>
<keyword evidence="4 5" id="KW-0378">Hydrolase</keyword>
<dbReference type="RefSeq" id="WP_336349747.1">
    <property type="nucleotide sequence ID" value="NZ_JAZAQL010000002.1"/>
</dbReference>
<dbReference type="SUPFAM" id="SSF88723">
    <property type="entry name" value="PIN domain-like"/>
    <property type="match status" value="1"/>
</dbReference>
<comment type="caution">
    <text evidence="7">The sequence shown here is derived from an EMBL/GenBank/DDBJ whole genome shotgun (WGS) entry which is preliminary data.</text>
</comment>
<evidence type="ECO:0000256" key="1">
    <source>
        <dbReference type="ARBA" id="ARBA00022649"/>
    </source>
</evidence>
<dbReference type="GO" id="GO:0090729">
    <property type="term" value="F:toxin activity"/>
    <property type="evidence" value="ECO:0007669"/>
    <property type="project" value="UniProtKB-KW"/>
</dbReference>
<dbReference type="EMBL" id="JBHSXN010000002">
    <property type="protein sequence ID" value="MFC6952760.1"/>
    <property type="molecule type" value="Genomic_DNA"/>
</dbReference>
<reference evidence="7 8" key="1">
    <citation type="journal article" date="2019" name="Int. J. Syst. Evol. Microbiol.">
        <title>The Global Catalogue of Microorganisms (GCM) 10K type strain sequencing project: providing services to taxonomists for standard genome sequencing and annotation.</title>
        <authorList>
            <consortium name="The Broad Institute Genomics Platform"/>
            <consortium name="The Broad Institute Genome Sequencing Center for Infectious Disease"/>
            <person name="Wu L."/>
            <person name="Ma J."/>
        </authorList>
    </citation>
    <scope>NUCLEOTIDE SEQUENCE [LARGE SCALE GENOMIC DNA]</scope>
    <source>
        <strain evidence="7 8">GX26</strain>
    </source>
</reference>
<dbReference type="InterPro" id="IPR002716">
    <property type="entry name" value="PIN_dom"/>
</dbReference>
<dbReference type="InterPro" id="IPR029060">
    <property type="entry name" value="PIN-like_dom_sf"/>
</dbReference>
<comment type="cofactor">
    <cofactor evidence="5">
        <name>Mg(2+)</name>
        <dbReference type="ChEBI" id="CHEBI:18420"/>
    </cofactor>
</comment>
<evidence type="ECO:0000256" key="5">
    <source>
        <dbReference type="HAMAP-Rule" id="MF_00265"/>
    </source>
</evidence>
<dbReference type="Pfam" id="PF01850">
    <property type="entry name" value="PIN"/>
    <property type="match status" value="1"/>
</dbReference>
<dbReference type="PANTHER" id="PTHR42188:SF1">
    <property type="entry name" value="23S RRNA-SPECIFIC ENDONUCLEASE VAPC20"/>
    <property type="match status" value="1"/>
</dbReference>
<evidence type="ECO:0000259" key="6">
    <source>
        <dbReference type="Pfam" id="PF01850"/>
    </source>
</evidence>
<protein>
    <recommendedName>
        <fullName evidence="5">Ribonuclease VapC</fullName>
        <shortName evidence="5">RNase VapC</shortName>
        <ecNumber evidence="5">3.1.-.-</ecNumber>
    </recommendedName>
    <alternativeName>
        <fullName evidence="5">Putative toxin VapC</fullName>
    </alternativeName>
</protein>
<proteinExistence type="inferred from homology"/>
<dbReference type="GO" id="GO:0016787">
    <property type="term" value="F:hydrolase activity"/>
    <property type="evidence" value="ECO:0007669"/>
    <property type="project" value="UniProtKB-KW"/>
</dbReference>
<keyword evidence="8" id="KW-1185">Reference proteome</keyword>
<feature type="domain" description="PIN" evidence="6">
    <location>
        <begin position="3"/>
        <end position="134"/>
    </location>
</feature>
<dbReference type="EC" id="3.1.-.-" evidence="5"/>
<keyword evidence="5" id="KW-0460">Magnesium</keyword>
<dbReference type="GO" id="GO:0000287">
    <property type="term" value="F:magnesium ion binding"/>
    <property type="evidence" value="ECO:0007669"/>
    <property type="project" value="UniProtKB-UniRule"/>
</dbReference>
<evidence type="ECO:0000256" key="4">
    <source>
        <dbReference type="ARBA" id="ARBA00022801"/>
    </source>
</evidence>
<dbReference type="Gene3D" id="3.40.50.1010">
    <property type="entry name" value="5'-nuclease"/>
    <property type="match status" value="1"/>
</dbReference>
<dbReference type="PANTHER" id="PTHR42188">
    <property type="entry name" value="23S RRNA-SPECIFIC ENDONUCLEASE VAPC20"/>
    <property type="match status" value="1"/>
</dbReference>
<dbReference type="Proteomes" id="UP001596395">
    <property type="component" value="Unassembled WGS sequence"/>
</dbReference>
<keyword evidence="1 5" id="KW-1277">Toxin-antitoxin system</keyword>
<gene>
    <name evidence="5" type="primary">vapC</name>
    <name evidence="7" type="ORF">ACFQGB_07765</name>
</gene>
<keyword evidence="5" id="KW-0800">Toxin</keyword>
<feature type="binding site" evidence="5">
    <location>
        <position position="6"/>
    </location>
    <ligand>
        <name>Mg(2+)</name>
        <dbReference type="ChEBI" id="CHEBI:18420"/>
    </ligand>
</feature>
<evidence type="ECO:0000256" key="2">
    <source>
        <dbReference type="ARBA" id="ARBA00022722"/>
    </source>
</evidence>
<feature type="binding site" evidence="5">
    <location>
        <position position="109"/>
    </location>
    <ligand>
        <name>Mg(2+)</name>
        <dbReference type="ChEBI" id="CHEBI:18420"/>
    </ligand>
</feature>
<keyword evidence="3 5" id="KW-0479">Metal-binding</keyword>